<name>A0A6I9PDY9_9TELE</name>
<feature type="region of interest" description="Disordered" evidence="1">
    <location>
        <begin position="1"/>
        <end position="25"/>
    </location>
</feature>
<dbReference type="Proteomes" id="UP000504611">
    <property type="component" value="Unplaced"/>
</dbReference>
<evidence type="ECO:0000313" key="3">
    <source>
        <dbReference type="RefSeq" id="XP_010785043.1"/>
    </source>
</evidence>
<proteinExistence type="predicted"/>
<dbReference type="GeneID" id="104958909"/>
<feature type="compositionally biased region" description="Basic and acidic residues" evidence="1">
    <location>
        <begin position="15"/>
        <end position="25"/>
    </location>
</feature>
<gene>
    <name evidence="3" type="primary">LOC104958909</name>
</gene>
<dbReference type="AlphaFoldDB" id="A0A6I9PDY9"/>
<organism evidence="2 3">
    <name type="scientific">Notothenia coriiceps</name>
    <name type="common">black rockcod</name>
    <dbReference type="NCBI Taxonomy" id="8208"/>
    <lineage>
        <taxon>Eukaryota</taxon>
        <taxon>Metazoa</taxon>
        <taxon>Chordata</taxon>
        <taxon>Craniata</taxon>
        <taxon>Vertebrata</taxon>
        <taxon>Euteleostomi</taxon>
        <taxon>Actinopterygii</taxon>
        <taxon>Neopterygii</taxon>
        <taxon>Teleostei</taxon>
        <taxon>Neoteleostei</taxon>
        <taxon>Acanthomorphata</taxon>
        <taxon>Eupercaria</taxon>
        <taxon>Perciformes</taxon>
        <taxon>Notothenioidei</taxon>
        <taxon>Nototheniidae</taxon>
        <taxon>Notothenia</taxon>
    </lineage>
</organism>
<feature type="compositionally biased region" description="Polar residues" evidence="1">
    <location>
        <begin position="1"/>
        <end position="11"/>
    </location>
</feature>
<accession>A0A6I9PDY9</accession>
<keyword evidence="2" id="KW-1185">Reference proteome</keyword>
<feature type="region of interest" description="Disordered" evidence="1">
    <location>
        <begin position="69"/>
        <end position="92"/>
    </location>
</feature>
<reference evidence="3" key="1">
    <citation type="submission" date="2025-08" db="UniProtKB">
        <authorList>
            <consortium name="RefSeq"/>
        </authorList>
    </citation>
    <scope>IDENTIFICATION</scope>
    <source>
        <tissue evidence="3">Muscle</tissue>
    </source>
</reference>
<protein>
    <submittedName>
        <fullName evidence="3">ARF GTPase-activating protein GIT2-like</fullName>
    </submittedName>
</protein>
<evidence type="ECO:0000256" key="1">
    <source>
        <dbReference type="SAM" id="MobiDB-lite"/>
    </source>
</evidence>
<dbReference type="RefSeq" id="XP_010785043.1">
    <property type="nucleotide sequence ID" value="XM_010786741.1"/>
</dbReference>
<sequence length="92" mass="10144">MSMYETGSSPRQCPHRVEAARHEDGVVLQPFPTNIGRGPLGTAASSLPTFPSSLSWSWDERSRRGCSLEGQSMMLENDYDTTPNHSEMEEAG</sequence>
<evidence type="ECO:0000313" key="2">
    <source>
        <dbReference type="Proteomes" id="UP000504611"/>
    </source>
</evidence>
<dbReference type="KEGG" id="ncc:104958909"/>